<evidence type="ECO:0000256" key="8">
    <source>
        <dbReference type="ARBA" id="ARBA00023015"/>
    </source>
</evidence>
<comment type="similarity">
    <text evidence="16 18">In the N-terminal section; belongs to the proline dehydrogenase family.</text>
</comment>
<protein>
    <recommendedName>
        <fullName evidence="18">Bifunctional protein PutA</fullName>
    </recommendedName>
    <domain>
        <recommendedName>
            <fullName evidence="18">Proline dehydrogenase</fullName>
            <ecNumber evidence="18">1.5.5.2</ecNumber>
        </recommendedName>
        <alternativeName>
            <fullName evidence="18">Proline oxidase</fullName>
        </alternativeName>
    </domain>
    <domain>
        <recommendedName>
            <fullName evidence="18">Delta-1-pyrroline-5-carboxylate dehydrogenase</fullName>
            <shortName evidence="18">P5C dehydrogenase</shortName>
            <ecNumber evidence="18">1.2.1.88</ecNumber>
        </recommendedName>
        <alternativeName>
            <fullName evidence="18">L-glutamate gamma-semialdehyde dehydrogenase</fullName>
        </alternativeName>
    </domain>
</protein>
<evidence type="ECO:0000256" key="4">
    <source>
        <dbReference type="ARBA" id="ARBA00022491"/>
    </source>
</evidence>
<evidence type="ECO:0000259" key="22">
    <source>
        <dbReference type="Pfam" id="PF14850"/>
    </source>
</evidence>
<dbReference type="PROSITE" id="PS00070">
    <property type="entry name" value="ALDEHYDE_DEHYDR_CYS"/>
    <property type="match status" value="1"/>
</dbReference>
<keyword evidence="9 18" id="KW-0520">NAD</keyword>
<dbReference type="InterPro" id="IPR024090">
    <property type="entry name" value="PRODH_PutA_dom_I"/>
</dbReference>
<dbReference type="Gene3D" id="1.20.5.460">
    <property type="entry name" value="Single helix bin"/>
    <property type="match status" value="1"/>
</dbReference>
<keyword evidence="10 18" id="KW-0642">Proline metabolism</keyword>
<dbReference type="GO" id="GO:0003700">
    <property type="term" value="F:DNA-binding transcription factor activity"/>
    <property type="evidence" value="ECO:0007669"/>
    <property type="project" value="InterPro"/>
</dbReference>
<dbReference type="InterPro" id="IPR015590">
    <property type="entry name" value="Aldehyde_DH_dom"/>
</dbReference>
<dbReference type="NCBIfam" id="NF008869">
    <property type="entry name" value="PRK11904.1"/>
    <property type="match status" value="1"/>
</dbReference>
<dbReference type="InterPro" id="IPR005933">
    <property type="entry name" value="PutA_C"/>
</dbReference>
<keyword evidence="13" id="KW-0511">Multifunctional enzyme</keyword>
<dbReference type="Pfam" id="PF00171">
    <property type="entry name" value="Aldedh"/>
    <property type="match status" value="1"/>
</dbReference>
<dbReference type="Gene3D" id="1.20.5.550">
    <property type="entry name" value="Single Helix bin"/>
    <property type="match status" value="1"/>
</dbReference>
<dbReference type="InterPro" id="IPR050485">
    <property type="entry name" value="Proline_metab_enzyme"/>
</dbReference>
<dbReference type="InterPro" id="IPR041349">
    <property type="entry name" value="PRODH"/>
</dbReference>
<feature type="active site" evidence="19">
    <location>
        <position position="801"/>
    </location>
</feature>
<dbReference type="GO" id="GO:0003677">
    <property type="term" value="F:DNA binding"/>
    <property type="evidence" value="ECO:0007669"/>
    <property type="project" value="UniProtKB-KW"/>
</dbReference>
<dbReference type="PIRSF" id="PIRSF000197">
    <property type="entry name" value="Bifunct_PutA"/>
    <property type="match status" value="1"/>
</dbReference>
<dbReference type="RefSeq" id="WP_148338381.1">
    <property type="nucleotide sequence ID" value="NZ_LR699119.1"/>
</dbReference>
<keyword evidence="12 18" id="KW-0804">Transcription</keyword>
<comment type="catalytic activity">
    <reaction evidence="15 18">
        <text>L-proline + a quinone = (S)-1-pyrroline-5-carboxylate + a quinol + H(+)</text>
        <dbReference type="Rhea" id="RHEA:23784"/>
        <dbReference type="ChEBI" id="CHEBI:15378"/>
        <dbReference type="ChEBI" id="CHEBI:17388"/>
        <dbReference type="ChEBI" id="CHEBI:24646"/>
        <dbReference type="ChEBI" id="CHEBI:60039"/>
        <dbReference type="ChEBI" id="CHEBI:132124"/>
        <dbReference type="EC" id="1.5.5.2"/>
    </reaction>
</comment>
<dbReference type="GO" id="GO:0009898">
    <property type="term" value="C:cytoplasmic side of plasma membrane"/>
    <property type="evidence" value="ECO:0007669"/>
    <property type="project" value="TreeGrafter"/>
</dbReference>
<evidence type="ECO:0000256" key="10">
    <source>
        <dbReference type="ARBA" id="ARBA00023062"/>
    </source>
</evidence>
<dbReference type="InterPro" id="IPR016162">
    <property type="entry name" value="Ald_DH_N"/>
</dbReference>
<dbReference type="NCBIfam" id="TIGR01238">
    <property type="entry name" value="D1pyr5carbox3"/>
    <property type="match status" value="1"/>
</dbReference>
<dbReference type="InterPro" id="IPR024089">
    <property type="entry name" value="PRODH_PutA_dom_I/II"/>
</dbReference>
<evidence type="ECO:0000259" key="21">
    <source>
        <dbReference type="Pfam" id="PF01619"/>
    </source>
</evidence>
<comment type="pathway">
    <text evidence="3 18">Amino-acid degradation; L-proline degradation into L-glutamate; L-glutamate from L-proline: step 2/2.</text>
</comment>
<keyword evidence="7 18" id="KW-0560">Oxidoreductase</keyword>
<evidence type="ECO:0000313" key="25">
    <source>
        <dbReference type="Proteomes" id="UP000324194"/>
    </source>
</evidence>
<keyword evidence="4 18" id="KW-0678">Repressor</keyword>
<sequence>MLTTTLQTKSSPLRDLITKAYRMNESECVDFLLSQAVLPDRSRTQVTETAKQLVAETREYKKRQGKIDTLLHQYDLSTEEGIALMCLAEALLRIPDKATMDKFISDKLSTVEWKNHLNSGNSLFVNAATWSLLLTGKVYAPALDTQKSLPSSLKRATSRLGAAMIRPVILQMMKAIGKQFVMGQDIHSALKRAVELENTGYRFSYDMLGESARTAEDAEHYFASYVEAIDAIGKAANAGSPAKNPGISVKLSALHPRYEYTHDDRVMKELPPLLLTLAQQAKKYNIGLTVDAEEADRLDLSLDIFEKVFSDASLKGWEGLGLAVQAYQKRAYYVIDWLRDLSRQQGRRMMVRLVKGAYWDAEIKLSQMQGQIDYPVFTRKNSTDVSYLACAKKLLAHPDCFFSQFGTHNAYSAAAIMEIAGNHTEFEFQCLHGMGRPLYDQIVDAFRFNRPCRIYAPVGTHKDLLGYLVRRLLENGANSSFINKLADDSTPVEKIVDDPVARIAALASKPHPRIPLPRDIYQYWQNSRGMDLSNPEQRTALKQQLDEAVKEPWIAAPIVNGAVRVNANSRPVTSPADANRVIGQVSTASQADVQAALEAAAHSARSWAETPVMERAAILERAAELFEQEMPGLMAVINQEGGRCIMDCISEVREAVDFCRYYAYRARQDLAPVTLPGPTGEANQLSLHPRGVIACISPWNFPMAIFTGQIVAALVTGNPVIAKPAEQTPLTAFRIIQLLHQAGIPPSVLHLLTGAGSEVGASLVKDTRVAGVMFTGSTETAKYIEQSLAHRSGPIAMFIAETGGQNAMIVDSSALAEQTVIDIAHSAFNSAGQRCSALRVLFVQEEMAPKLLSMLKGYMAELTVGDPSQLSTDIGPVIDSDALKMLQNHYSSMNQQGRLIAQVPMRKTGPGHFFAPCVFEITDLNLLKGEVFGPILHVIRYQANELDKVMESIIHTGYGLTLGIHSRIDATIQYIANRMPVGNIYVNRNMIGAVVGVQPFGGERLSGTGPKAGGPHYLPRLCQERAVSNNTTAVGGNARLVSLLEDD</sequence>
<dbReference type="InterPro" id="IPR016160">
    <property type="entry name" value="Ald_DH_CS_CYS"/>
</dbReference>
<name>A0A5E4PFP6_9COXI</name>
<dbReference type="EC" id="1.2.1.88" evidence="18"/>
<dbReference type="UniPathway" id="UPA00261">
    <property type="reaction ID" value="UER00373"/>
</dbReference>
<dbReference type="GO" id="GO:0003842">
    <property type="term" value="F:L-glutamate gamma-semialdehyde dehydrogenase activity"/>
    <property type="evidence" value="ECO:0007669"/>
    <property type="project" value="UniProtKB-UniRule"/>
</dbReference>
<evidence type="ECO:0000259" key="23">
    <source>
        <dbReference type="Pfam" id="PF18327"/>
    </source>
</evidence>
<dbReference type="InterPro" id="IPR024082">
    <property type="entry name" value="PRODH_PutA_dom_II"/>
</dbReference>
<feature type="domain" description="Proline dehydrogenase PutA" evidence="22">
    <location>
        <begin position="67"/>
        <end position="180"/>
    </location>
</feature>
<evidence type="ECO:0000256" key="13">
    <source>
        <dbReference type="ARBA" id="ARBA00023268"/>
    </source>
</evidence>
<evidence type="ECO:0000256" key="2">
    <source>
        <dbReference type="ARBA" id="ARBA00004739"/>
    </source>
</evidence>
<evidence type="ECO:0000256" key="17">
    <source>
        <dbReference type="ARBA" id="ARBA00060911"/>
    </source>
</evidence>
<evidence type="ECO:0000256" key="16">
    <source>
        <dbReference type="ARBA" id="ARBA00060889"/>
    </source>
</evidence>
<comment type="catalytic activity">
    <reaction evidence="14 18">
        <text>L-glutamate 5-semialdehyde + NAD(+) + H2O = L-glutamate + NADH + 2 H(+)</text>
        <dbReference type="Rhea" id="RHEA:30235"/>
        <dbReference type="ChEBI" id="CHEBI:15377"/>
        <dbReference type="ChEBI" id="CHEBI:15378"/>
        <dbReference type="ChEBI" id="CHEBI:29985"/>
        <dbReference type="ChEBI" id="CHEBI:57540"/>
        <dbReference type="ChEBI" id="CHEBI:57945"/>
        <dbReference type="ChEBI" id="CHEBI:58066"/>
        <dbReference type="EC" id="1.2.1.88"/>
    </reaction>
</comment>
<evidence type="ECO:0000313" key="24">
    <source>
        <dbReference type="EMBL" id="VVC75257.1"/>
    </source>
</evidence>
<evidence type="ECO:0000256" key="7">
    <source>
        <dbReference type="ARBA" id="ARBA00023002"/>
    </source>
</evidence>
<dbReference type="EMBL" id="LR699119">
    <property type="protein sequence ID" value="VVC75257.1"/>
    <property type="molecule type" value="Genomic_DNA"/>
</dbReference>
<dbReference type="OrthoDB" id="9812625at2"/>
<dbReference type="AlphaFoldDB" id="A0A5E4PFP6"/>
<dbReference type="InterPro" id="IPR016161">
    <property type="entry name" value="Ald_DH/histidinol_DH"/>
</dbReference>
<dbReference type="SUPFAM" id="SSF53720">
    <property type="entry name" value="ALDH-like"/>
    <property type="match status" value="1"/>
</dbReference>
<dbReference type="FunFam" id="3.40.309.10:FF:000005">
    <property type="entry name" value="1-pyrroline-5-carboxylate dehydrogenase 1"/>
    <property type="match status" value="1"/>
</dbReference>
<keyword evidence="25" id="KW-1185">Reference proteome</keyword>
<dbReference type="SUPFAM" id="SSF51730">
    <property type="entry name" value="FAD-linked oxidoreductase"/>
    <property type="match status" value="1"/>
</dbReference>
<dbReference type="Pfam" id="PF14850">
    <property type="entry name" value="Pro_dh-DNA_bdg"/>
    <property type="match status" value="1"/>
</dbReference>
<evidence type="ECO:0000256" key="1">
    <source>
        <dbReference type="ARBA" id="ARBA00001974"/>
    </source>
</evidence>
<dbReference type="CDD" id="cd07125">
    <property type="entry name" value="ALDH_PutA-P5CDH"/>
    <property type="match status" value="1"/>
</dbReference>
<comment type="pathway">
    <text evidence="2 18">Amino-acid degradation; L-proline degradation into L-glutamate; L-glutamate from L-proline: step 1/2.</text>
</comment>
<dbReference type="Gene3D" id="3.40.605.10">
    <property type="entry name" value="Aldehyde Dehydrogenase, Chain A, domain 1"/>
    <property type="match status" value="1"/>
</dbReference>
<keyword evidence="5 18" id="KW-0285">Flavoprotein</keyword>
<evidence type="ECO:0000259" key="20">
    <source>
        <dbReference type="Pfam" id="PF00171"/>
    </source>
</evidence>
<dbReference type="InterPro" id="IPR029041">
    <property type="entry name" value="FAD-linked_oxidoreductase-like"/>
</dbReference>
<evidence type="ECO:0000256" key="14">
    <source>
        <dbReference type="ARBA" id="ARBA00048142"/>
    </source>
</evidence>
<dbReference type="PANTHER" id="PTHR42862">
    <property type="entry name" value="DELTA-1-PYRROLINE-5-CARBOXYLATE DEHYDROGENASE 1, ISOFORM A-RELATED"/>
    <property type="match status" value="1"/>
</dbReference>
<comment type="cofactor">
    <cofactor evidence="1 18">
        <name>FAD</name>
        <dbReference type="ChEBI" id="CHEBI:57692"/>
    </cofactor>
</comment>
<feature type="active site" evidence="19">
    <location>
        <position position="835"/>
    </location>
</feature>
<dbReference type="InterPro" id="IPR002872">
    <property type="entry name" value="Proline_DH_dom"/>
</dbReference>
<evidence type="ECO:0000256" key="5">
    <source>
        <dbReference type="ARBA" id="ARBA00022630"/>
    </source>
</evidence>
<feature type="domain" description="Aldehyde dehydrogenase" evidence="20">
    <location>
        <begin position="569"/>
        <end position="1026"/>
    </location>
</feature>
<keyword evidence="6 18" id="KW-0274">FAD</keyword>
<comment type="similarity">
    <text evidence="17 18">In the C-terminal section; belongs to the aldehyde dehydrogenase family.</text>
</comment>
<evidence type="ECO:0000256" key="19">
    <source>
        <dbReference type="PIRSR" id="PIRSR000197-1"/>
    </source>
</evidence>
<accession>A0A5E4PFP6</accession>
<evidence type="ECO:0000256" key="18">
    <source>
        <dbReference type="PIRNR" id="PIRNR000197"/>
    </source>
</evidence>
<dbReference type="KEGG" id="asip:AQUSIP_05450"/>
<evidence type="ECO:0000256" key="9">
    <source>
        <dbReference type="ARBA" id="ARBA00023027"/>
    </source>
</evidence>
<dbReference type="FunFam" id="3.20.20.220:FF:000004">
    <property type="entry name" value="Bifunctional protein PutA"/>
    <property type="match status" value="1"/>
</dbReference>
<dbReference type="InterPro" id="IPR025703">
    <property type="entry name" value="Bifunct_PutA"/>
</dbReference>
<reference evidence="24 25" key="1">
    <citation type="submission" date="2019-08" db="EMBL/GenBank/DDBJ databases">
        <authorList>
            <person name="Guy L."/>
        </authorList>
    </citation>
    <scope>NUCLEOTIDE SEQUENCE [LARGE SCALE GENOMIC DNA]</scope>
    <source>
        <strain evidence="24 25">SGT-108</strain>
    </source>
</reference>
<dbReference type="InterPro" id="IPR016163">
    <property type="entry name" value="Ald_DH_C"/>
</dbReference>
<dbReference type="Proteomes" id="UP000324194">
    <property type="component" value="Chromosome 1"/>
</dbReference>
<dbReference type="GO" id="GO:0004657">
    <property type="term" value="F:proline dehydrogenase activity"/>
    <property type="evidence" value="ECO:0007669"/>
    <property type="project" value="UniProtKB-UniRule"/>
</dbReference>
<evidence type="ECO:0000256" key="6">
    <source>
        <dbReference type="ARBA" id="ARBA00022827"/>
    </source>
</evidence>
<dbReference type="Pfam" id="PF01619">
    <property type="entry name" value="Pro_dh"/>
    <property type="match status" value="1"/>
</dbReference>
<gene>
    <name evidence="24" type="primary">putA</name>
    <name evidence="24" type="ORF">AQUSIP_05450</name>
</gene>
<dbReference type="PANTHER" id="PTHR42862:SF1">
    <property type="entry name" value="DELTA-1-PYRROLINE-5-CARBOXYLATE DEHYDROGENASE 2, ISOFORM A-RELATED"/>
    <property type="match status" value="1"/>
</dbReference>
<keyword evidence="8 18" id="KW-0805">Transcription regulation</keyword>
<dbReference type="Gene3D" id="3.20.20.220">
    <property type="match status" value="1"/>
</dbReference>
<dbReference type="EC" id="1.5.5.2" evidence="18"/>
<organism evidence="24 25">
    <name type="scientific">Aquicella siphonis</name>
    <dbReference type="NCBI Taxonomy" id="254247"/>
    <lineage>
        <taxon>Bacteria</taxon>
        <taxon>Pseudomonadati</taxon>
        <taxon>Pseudomonadota</taxon>
        <taxon>Gammaproteobacteria</taxon>
        <taxon>Legionellales</taxon>
        <taxon>Coxiellaceae</taxon>
        <taxon>Aquicella</taxon>
    </lineage>
</organism>
<evidence type="ECO:0000256" key="3">
    <source>
        <dbReference type="ARBA" id="ARBA00004786"/>
    </source>
</evidence>
<evidence type="ECO:0000256" key="15">
    <source>
        <dbReference type="ARBA" id="ARBA00048779"/>
    </source>
</evidence>
<evidence type="ECO:0000256" key="12">
    <source>
        <dbReference type="ARBA" id="ARBA00023163"/>
    </source>
</evidence>
<proteinExistence type="inferred from homology"/>
<feature type="domain" description="Proline dehydrogenase" evidence="21">
    <location>
        <begin position="189"/>
        <end position="483"/>
    </location>
</feature>
<dbReference type="Pfam" id="PF18327">
    <property type="entry name" value="PRODH"/>
    <property type="match status" value="1"/>
</dbReference>
<dbReference type="GO" id="GO:0010133">
    <property type="term" value="P:L-proline catabolic process to L-glutamate"/>
    <property type="evidence" value="ECO:0007669"/>
    <property type="project" value="UniProtKB-UniRule"/>
</dbReference>
<dbReference type="Gene3D" id="3.40.309.10">
    <property type="entry name" value="Aldehyde Dehydrogenase, Chain A, domain 2"/>
    <property type="match status" value="1"/>
</dbReference>
<feature type="domain" description="Proline utilization A proline dehydrogenase N-terminal" evidence="23">
    <location>
        <begin position="11"/>
        <end position="56"/>
    </location>
</feature>
<evidence type="ECO:0000256" key="11">
    <source>
        <dbReference type="ARBA" id="ARBA00023125"/>
    </source>
</evidence>
<keyword evidence="11 18" id="KW-0238">DNA-binding</keyword>
<dbReference type="SUPFAM" id="SSF81935">
    <property type="entry name" value="N-terminal domain of bifunctional PutA protein"/>
    <property type="match status" value="1"/>
</dbReference>
<comment type="function">
    <text evidence="18">Oxidizes proline to glutamate for use as a carbon and nitrogen source.</text>
</comment>